<protein>
    <submittedName>
        <fullName evidence="1">Uncharacterized protein</fullName>
    </submittedName>
</protein>
<proteinExistence type="predicted"/>
<dbReference type="EMBL" id="BQNB010011003">
    <property type="protein sequence ID" value="GJS84797.1"/>
    <property type="molecule type" value="Genomic_DNA"/>
</dbReference>
<evidence type="ECO:0000313" key="1">
    <source>
        <dbReference type="EMBL" id="GJS84797.1"/>
    </source>
</evidence>
<accession>A0ABQ4Z4L8</accession>
<gene>
    <name evidence="1" type="ORF">Tco_0751338</name>
</gene>
<feature type="non-terminal residue" evidence="1">
    <location>
        <position position="139"/>
    </location>
</feature>
<keyword evidence="2" id="KW-1185">Reference proteome</keyword>
<comment type="caution">
    <text evidence="1">The sequence shown here is derived from an EMBL/GenBank/DDBJ whole genome shotgun (WGS) entry which is preliminary data.</text>
</comment>
<name>A0ABQ4Z4L8_9ASTR</name>
<reference evidence="1" key="2">
    <citation type="submission" date="2022-01" db="EMBL/GenBank/DDBJ databases">
        <authorList>
            <person name="Yamashiro T."/>
            <person name="Shiraishi A."/>
            <person name="Satake H."/>
            <person name="Nakayama K."/>
        </authorList>
    </citation>
    <scope>NUCLEOTIDE SEQUENCE</scope>
</reference>
<dbReference type="Proteomes" id="UP001151760">
    <property type="component" value="Unassembled WGS sequence"/>
</dbReference>
<sequence>MSSRAKHVGLLDGTIRRKIGQKISQLNWDNHMDNRCNELRFRTKGGSGVEVAATTETKEQYIDIYDGTRAKALAEREKQDLLAARTSKNAKKASDFERLRNAPEEHVCCAEGAPVTLCDIFFQHRQRSPANRLNRVRVQ</sequence>
<organism evidence="1 2">
    <name type="scientific">Tanacetum coccineum</name>
    <dbReference type="NCBI Taxonomy" id="301880"/>
    <lineage>
        <taxon>Eukaryota</taxon>
        <taxon>Viridiplantae</taxon>
        <taxon>Streptophyta</taxon>
        <taxon>Embryophyta</taxon>
        <taxon>Tracheophyta</taxon>
        <taxon>Spermatophyta</taxon>
        <taxon>Magnoliopsida</taxon>
        <taxon>eudicotyledons</taxon>
        <taxon>Gunneridae</taxon>
        <taxon>Pentapetalae</taxon>
        <taxon>asterids</taxon>
        <taxon>campanulids</taxon>
        <taxon>Asterales</taxon>
        <taxon>Asteraceae</taxon>
        <taxon>Asteroideae</taxon>
        <taxon>Anthemideae</taxon>
        <taxon>Anthemidinae</taxon>
        <taxon>Tanacetum</taxon>
    </lineage>
</organism>
<evidence type="ECO:0000313" key="2">
    <source>
        <dbReference type="Proteomes" id="UP001151760"/>
    </source>
</evidence>
<reference evidence="1" key="1">
    <citation type="journal article" date="2022" name="Int. J. Mol. Sci.">
        <title>Draft Genome of Tanacetum Coccineum: Genomic Comparison of Closely Related Tanacetum-Family Plants.</title>
        <authorList>
            <person name="Yamashiro T."/>
            <person name="Shiraishi A."/>
            <person name="Nakayama K."/>
            <person name="Satake H."/>
        </authorList>
    </citation>
    <scope>NUCLEOTIDE SEQUENCE</scope>
</reference>